<protein>
    <submittedName>
        <fullName evidence="3">PhzF family phenazine biosynthesis protein</fullName>
    </submittedName>
</protein>
<dbReference type="PIRSF" id="PIRSF016184">
    <property type="entry name" value="PhzC_PhzF"/>
    <property type="match status" value="1"/>
</dbReference>
<dbReference type="EMBL" id="JBHSIV010000024">
    <property type="protein sequence ID" value="MFC5064547.1"/>
    <property type="molecule type" value="Genomic_DNA"/>
</dbReference>
<dbReference type="PANTHER" id="PTHR13774">
    <property type="entry name" value="PHENAZINE BIOSYNTHESIS PROTEIN"/>
    <property type="match status" value="1"/>
</dbReference>
<dbReference type="PANTHER" id="PTHR13774:SF39">
    <property type="entry name" value="BIOSYNTHESIS PROTEIN, PUTATIVE-RELATED"/>
    <property type="match status" value="1"/>
</dbReference>
<dbReference type="Gene3D" id="3.10.310.10">
    <property type="entry name" value="Diaminopimelate Epimerase, Chain A, domain 1"/>
    <property type="match status" value="2"/>
</dbReference>
<dbReference type="Proteomes" id="UP001595947">
    <property type="component" value="Unassembled WGS sequence"/>
</dbReference>
<evidence type="ECO:0000313" key="4">
    <source>
        <dbReference type="Proteomes" id="UP001595947"/>
    </source>
</evidence>
<dbReference type="Pfam" id="PF02567">
    <property type="entry name" value="PhzC-PhzF"/>
    <property type="match status" value="1"/>
</dbReference>
<dbReference type="SUPFAM" id="SSF54506">
    <property type="entry name" value="Diaminopimelate epimerase-like"/>
    <property type="match status" value="1"/>
</dbReference>
<dbReference type="InterPro" id="IPR003719">
    <property type="entry name" value="Phenazine_PhzF-like"/>
</dbReference>
<dbReference type="NCBIfam" id="TIGR00654">
    <property type="entry name" value="PhzF_family"/>
    <property type="match status" value="1"/>
</dbReference>
<reference evidence="4" key="1">
    <citation type="journal article" date="2019" name="Int. J. Syst. Evol. Microbiol.">
        <title>The Global Catalogue of Microorganisms (GCM) 10K type strain sequencing project: providing services to taxonomists for standard genome sequencing and annotation.</title>
        <authorList>
            <consortium name="The Broad Institute Genomics Platform"/>
            <consortium name="The Broad Institute Genome Sequencing Center for Infectious Disease"/>
            <person name="Wu L."/>
            <person name="Ma J."/>
        </authorList>
    </citation>
    <scope>NUCLEOTIDE SEQUENCE [LARGE SCALE GENOMIC DNA]</scope>
    <source>
        <strain evidence="4">CGMCC 4.7093</strain>
    </source>
</reference>
<comment type="similarity">
    <text evidence="1">Belongs to the PhzF family.</text>
</comment>
<gene>
    <name evidence="3" type="ORF">ACFPBZ_20160</name>
</gene>
<dbReference type="RefSeq" id="WP_378037891.1">
    <property type="nucleotide sequence ID" value="NZ_JBHSIV010000024.1"/>
</dbReference>
<accession>A0ABV9YRM3</accession>
<evidence type="ECO:0000256" key="2">
    <source>
        <dbReference type="ARBA" id="ARBA00023235"/>
    </source>
</evidence>
<comment type="caution">
    <text evidence="3">The sequence shown here is derived from an EMBL/GenBank/DDBJ whole genome shotgun (WGS) entry which is preliminary data.</text>
</comment>
<sequence length="296" mass="30917">MTTGTRSSGPVEVLRYTAFTTTPAGGNPAGVVLRADGLDPAGMARIAADVGFSETAFLSAAPPDATPAPDETHCTVRYFSPRAEVPFCGHATIAAAVARAAREGTGTLVLHTRSGRVPVRTRWEGDALTATLTSVPPRVLPVDDADVDRTLDLLGWRRDELDPRLPPRVAFAGAHHLVLAAATRSRLARLEYDLEALGELMAARDWTTLQLVHRTGPRGFDVRDPFPPGGVFEDAATGAAAAALGAYLADLGAIEPPVRLTLAQGHDMGRPSTLLVDVAADPGRGVDVTGSAVPLA</sequence>
<proteinExistence type="inferred from homology"/>
<keyword evidence="2" id="KW-0413">Isomerase</keyword>
<keyword evidence="4" id="KW-1185">Reference proteome</keyword>
<organism evidence="3 4">
    <name type="scientific">Actinomycetospora atypica</name>
    <dbReference type="NCBI Taxonomy" id="1290095"/>
    <lineage>
        <taxon>Bacteria</taxon>
        <taxon>Bacillati</taxon>
        <taxon>Actinomycetota</taxon>
        <taxon>Actinomycetes</taxon>
        <taxon>Pseudonocardiales</taxon>
        <taxon>Pseudonocardiaceae</taxon>
        <taxon>Actinomycetospora</taxon>
    </lineage>
</organism>
<evidence type="ECO:0000256" key="1">
    <source>
        <dbReference type="ARBA" id="ARBA00008270"/>
    </source>
</evidence>
<name>A0ABV9YRM3_9PSEU</name>
<evidence type="ECO:0000313" key="3">
    <source>
        <dbReference type="EMBL" id="MFC5064547.1"/>
    </source>
</evidence>